<sequence>MLKLSLHLPDTRGLRQAGIGGDAAGMGEHAIRLSGDRRDVRRREKATGEAYIAHGISVLPRKLPKPLADGIGGKTFRREGNAMRHEPDLEKSHNAPAMRGHRRSAGETRS</sequence>
<name>A0AAD1D5W0_SPHMI</name>
<evidence type="ECO:0000313" key="3">
    <source>
        <dbReference type="Proteomes" id="UP000275727"/>
    </source>
</evidence>
<dbReference type="AlphaFoldDB" id="A0AAD1D5W0"/>
<accession>A0AAD1D5W0</accession>
<reference evidence="2 3" key="1">
    <citation type="submission" date="2018-06" db="EMBL/GenBank/DDBJ databases">
        <title>Complete Genome Sequence of the Microcystin-Degrading Bacterium Sphingosinicella microcystinivorans Strain B-9.</title>
        <authorList>
            <person name="Jin H."/>
            <person name="Nishizawa T."/>
            <person name="Guo Y."/>
            <person name="Nishizawa A."/>
            <person name="Park H."/>
            <person name="Kato H."/>
            <person name="Tsuji K."/>
            <person name="Harada K."/>
        </authorList>
    </citation>
    <scope>NUCLEOTIDE SEQUENCE [LARGE SCALE GENOMIC DNA]</scope>
    <source>
        <strain evidence="2 3">B9</strain>
    </source>
</reference>
<dbReference type="Proteomes" id="UP000275727">
    <property type="component" value="Chromosome"/>
</dbReference>
<protein>
    <submittedName>
        <fullName evidence="2">Uncharacterized protein</fullName>
    </submittedName>
</protein>
<gene>
    <name evidence="2" type="ORF">SmB9_20600</name>
</gene>
<proteinExistence type="predicted"/>
<feature type="region of interest" description="Disordered" evidence="1">
    <location>
        <begin position="62"/>
        <end position="110"/>
    </location>
</feature>
<dbReference type="EMBL" id="AP018711">
    <property type="protein sequence ID" value="BBE34402.1"/>
    <property type="molecule type" value="Genomic_DNA"/>
</dbReference>
<feature type="compositionally biased region" description="Basic and acidic residues" evidence="1">
    <location>
        <begin position="76"/>
        <end position="93"/>
    </location>
</feature>
<dbReference type="KEGG" id="smic:SmB9_20600"/>
<evidence type="ECO:0000256" key="1">
    <source>
        <dbReference type="SAM" id="MobiDB-lite"/>
    </source>
</evidence>
<feature type="region of interest" description="Disordered" evidence="1">
    <location>
        <begin position="1"/>
        <end position="23"/>
    </location>
</feature>
<organism evidence="2 3">
    <name type="scientific">Sphingosinicella microcystinivorans</name>
    <dbReference type="NCBI Taxonomy" id="335406"/>
    <lineage>
        <taxon>Bacteria</taxon>
        <taxon>Pseudomonadati</taxon>
        <taxon>Pseudomonadota</taxon>
        <taxon>Alphaproteobacteria</taxon>
        <taxon>Sphingomonadales</taxon>
        <taxon>Sphingosinicellaceae</taxon>
        <taxon>Sphingosinicella</taxon>
    </lineage>
</organism>
<evidence type="ECO:0000313" key="2">
    <source>
        <dbReference type="EMBL" id="BBE34402.1"/>
    </source>
</evidence>